<evidence type="ECO:0000256" key="6">
    <source>
        <dbReference type="ARBA" id="ARBA00023204"/>
    </source>
</evidence>
<evidence type="ECO:0000259" key="11">
    <source>
        <dbReference type="Pfam" id="PF02870"/>
    </source>
</evidence>
<keyword evidence="5 8" id="KW-0227">DNA damage</keyword>
<dbReference type="Gene3D" id="3.30.160.70">
    <property type="entry name" value="Methylated DNA-protein cysteine methyltransferase domain"/>
    <property type="match status" value="1"/>
</dbReference>
<dbReference type="GO" id="GO:0032259">
    <property type="term" value="P:methylation"/>
    <property type="evidence" value="ECO:0007669"/>
    <property type="project" value="UniProtKB-KW"/>
</dbReference>
<feature type="domain" description="Methylated-DNA-[protein]-cysteine S-methyltransferase DNA binding" evidence="10">
    <location>
        <begin position="67"/>
        <end position="146"/>
    </location>
</feature>
<evidence type="ECO:0000259" key="10">
    <source>
        <dbReference type="Pfam" id="PF01035"/>
    </source>
</evidence>
<comment type="catalytic activity">
    <reaction evidence="7 8">
        <text>a 6-O-methyl-2'-deoxyguanosine in DNA + L-cysteinyl-[protein] = S-methyl-L-cysteinyl-[protein] + a 2'-deoxyguanosine in DNA</text>
        <dbReference type="Rhea" id="RHEA:24000"/>
        <dbReference type="Rhea" id="RHEA-COMP:10131"/>
        <dbReference type="Rhea" id="RHEA-COMP:10132"/>
        <dbReference type="Rhea" id="RHEA-COMP:11367"/>
        <dbReference type="Rhea" id="RHEA-COMP:11368"/>
        <dbReference type="ChEBI" id="CHEBI:29950"/>
        <dbReference type="ChEBI" id="CHEBI:82612"/>
        <dbReference type="ChEBI" id="CHEBI:85445"/>
        <dbReference type="ChEBI" id="CHEBI:85448"/>
        <dbReference type="EC" id="2.1.1.63"/>
    </reaction>
</comment>
<evidence type="ECO:0000256" key="7">
    <source>
        <dbReference type="ARBA" id="ARBA00049348"/>
    </source>
</evidence>
<gene>
    <name evidence="12" type="ORF">NRP21_17770</name>
</gene>
<dbReference type="SUPFAM" id="SSF46767">
    <property type="entry name" value="Methylated DNA-protein cysteine methyltransferase, C-terminal domain"/>
    <property type="match status" value="1"/>
</dbReference>
<comment type="caution">
    <text evidence="12">The sequence shown here is derived from an EMBL/GenBank/DDBJ whole genome shotgun (WGS) entry which is preliminary data.</text>
</comment>
<dbReference type="InterPro" id="IPR014048">
    <property type="entry name" value="MethylDNA_cys_MeTrfase_DNA-bd"/>
</dbReference>
<dbReference type="PANTHER" id="PTHR10815">
    <property type="entry name" value="METHYLATED-DNA--PROTEIN-CYSTEINE METHYLTRANSFERASE"/>
    <property type="match status" value="1"/>
</dbReference>
<evidence type="ECO:0000256" key="8">
    <source>
        <dbReference type="HAMAP-Rule" id="MF_00772"/>
    </source>
</evidence>
<dbReference type="Pfam" id="PF02870">
    <property type="entry name" value="Methyltransf_1N"/>
    <property type="match status" value="1"/>
</dbReference>
<comment type="miscellaneous">
    <text evidence="8">This enzyme catalyzes only one turnover and therefore is not strictly catalytic. According to one definition, an enzyme is a biocatalyst that acts repeatedly and over many reaction cycles.</text>
</comment>
<evidence type="ECO:0000256" key="1">
    <source>
        <dbReference type="ARBA" id="ARBA00001286"/>
    </source>
</evidence>
<keyword evidence="2 8" id="KW-0963">Cytoplasm</keyword>
<dbReference type="InterPro" id="IPR036217">
    <property type="entry name" value="MethylDNA_cys_MeTrfase_DNAb"/>
</dbReference>
<evidence type="ECO:0000313" key="13">
    <source>
        <dbReference type="Proteomes" id="UP001524642"/>
    </source>
</evidence>
<dbReference type="RefSeq" id="WP_257717571.1">
    <property type="nucleotide sequence ID" value="NZ_JANJOU010000017.1"/>
</dbReference>
<evidence type="ECO:0000256" key="3">
    <source>
        <dbReference type="ARBA" id="ARBA00022603"/>
    </source>
</evidence>
<reference evidence="12 13" key="1">
    <citation type="submission" date="2022-06" db="EMBL/GenBank/DDBJ databases">
        <title>Roseomonas CN29.</title>
        <authorList>
            <person name="Cheng Y."/>
            <person name="He X."/>
        </authorList>
    </citation>
    <scope>NUCLEOTIDE SEQUENCE [LARGE SCALE GENOMIC DNA]</scope>
    <source>
        <strain evidence="12 13">CN29</strain>
    </source>
</reference>
<dbReference type="PROSITE" id="PS00374">
    <property type="entry name" value="MGMT"/>
    <property type="match status" value="1"/>
</dbReference>
<protein>
    <recommendedName>
        <fullName evidence="8">Methylated-DNA--protein-cysteine methyltransferase</fullName>
        <ecNumber evidence="8">2.1.1.63</ecNumber>
    </recommendedName>
    <alternativeName>
        <fullName evidence="8">6-O-methylguanine-DNA methyltransferase</fullName>
        <shortName evidence="8">MGMT</shortName>
    </alternativeName>
    <alternativeName>
        <fullName evidence="8">O-6-methylguanine-DNA-alkyltransferase</fullName>
    </alternativeName>
</protein>
<dbReference type="InterPro" id="IPR036631">
    <property type="entry name" value="MGMT_N_sf"/>
</dbReference>
<dbReference type="InterPro" id="IPR036388">
    <property type="entry name" value="WH-like_DNA-bd_sf"/>
</dbReference>
<keyword evidence="4 8" id="KW-0808">Transferase</keyword>
<comment type="similarity">
    <text evidence="8">Belongs to the MGMT family.</text>
</comment>
<dbReference type="InterPro" id="IPR023546">
    <property type="entry name" value="MGMT"/>
</dbReference>
<name>A0ABT1X728_9PROT</name>
<organism evidence="12 13">
    <name type="scientific">Roseomonas populi</name>
    <dbReference type="NCBI Taxonomy" id="3121582"/>
    <lineage>
        <taxon>Bacteria</taxon>
        <taxon>Pseudomonadati</taxon>
        <taxon>Pseudomonadota</taxon>
        <taxon>Alphaproteobacteria</taxon>
        <taxon>Acetobacterales</taxon>
        <taxon>Roseomonadaceae</taxon>
        <taxon>Roseomonas</taxon>
    </lineage>
</organism>
<dbReference type="SUPFAM" id="SSF53155">
    <property type="entry name" value="Methylated DNA-protein cysteine methyltransferase domain"/>
    <property type="match status" value="1"/>
</dbReference>
<dbReference type="GO" id="GO:0003908">
    <property type="term" value="F:methylated-DNA-[protein]-cysteine S-methyltransferase activity"/>
    <property type="evidence" value="ECO:0007669"/>
    <property type="project" value="UniProtKB-EC"/>
</dbReference>
<comment type="catalytic activity">
    <reaction evidence="1 8">
        <text>a 4-O-methyl-thymidine in DNA + L-cysteinyl-[protein] = a thymidine in DNA + S-methyl-L-cysteinyl-[protein]</text>
        <dbReference type="Rhea" id="RHEA:53428"/>
        <dbReference type="Rhea" id="RHEA-COMP:10131"/>
        <dbReference type="Rhea" id="RHEA-COMP:10132"/>
        <dbReference type="Rhea" id="RHEA-COMP:13555"/>
        <dbReference type="Rhea" id="RHEA-COMP:13556"/>
        <dbReference type="ChEBI" id="CHEBI:29950"/>
        <dbReference type="ChEBI" id="CHEBI:82612"/>
        <dbReference type="ChEBI" id="CHEBI:137386"/>
        <dbReference type="ChEBI" id="CHEBI:137387"/>
        <dbReference type="EC" id="2.1.1.63"/>
    </reaction>
</comment>
<dbReference type="InterPro" id="IPR001497">
    <property type="entry name" value="MethylDNA_cys_MeTrfase_AS"/>
</dbReference>
<dbReference type="EC" id="2.1.1.63" evidence="8"/>
<dbReference type="PANTHER" id="PTHR10815:SF5">
    <property type="entry name" value="METHYLATED-DNA--PROTEIN-CYSTEINE METHYLTRANSFERASE"/>
    <property type="match status" value="1"/>
</dbReference>
<keyword evidence="3 8" id="KW-0489">Methyltransferase</keyword>
<keyword evidence="13" id="KW-1185">Reference proteome</keyword>
<evidence type="ECO:0000256" key="5">
    <source>
        <dbReference type="ARBA" id="ARBA00022763"/>
    </source>
</evidence>
<evidence type="ECO:0000313" key="12">
    <source>
        <dbReference type="EMBL" id="MCR0983906.1"/>
    </source>
</evidence>
<dbReference type="CDD" id="cd06445">
    <property type="entry name" value="ATase"/>
    <property type="match status" value="1"/>
</dbReference>
<evidence type="ECO:0000256" key="9">
    <source>
        <dbReference type="SAM" id="MobiDB-lite"/>
    </source>
</evidence>
<feature type="active site" description="Nucleophile; methyl group acceptor" evidence="8">
    <location>
        <position position="116"/>
    </location>
</feature>
<evidence type="ECO:0000256" key="4">
    <source>
        <dbReference type="ARBA" id="ARBA00022679"/>
    </source>
</evidence>
<dbReference type="NCBIfam" id="TIGR00589">
    <property type="entry name" value="ogt"/>
    <property type="match status" value="1"/>
</dbReference>
<dbReference type="InterPro" id="IPR008332">
    <property type="entry name" value="MethylG_MeTrfase_N"/>
</dbReference>
<comment type="subcellular location">
    <subcellularLocation>
        <location evidence="8">Cytoplasm</location>
    </subcellularLocation>
</comment>
<dbReference type="HAMAP" id="MF_00772">
    <property type="entry name" value="OGT"/>
    <property type="match status" value="1"/>
</dbReference>
<dbReference type="EMBL" id="JANJOU010000017">
    <property type="protein sequence ID" value="MCR0983906.1"/>
    <property type="molecule type" value="Genomic_DNA"/>
</dbReference>
<feature type="domain" description="Methylguanine DNA methyltransferase ribonuclease-like" evidence="11">
    <location>
        <begin position="4"/>
        <end position="62"/>
    </location>
</feature>
<accession>A0ABT1X728</accession>
<dbReference type="Proteomes" id="UP001524642">
    <property type="component" value="Unassembled WGS sequence"/>
</dbReference>
<keyword evidence="6 8" id="KW-0234">DNA repair</keyword>
<feature type="region of interest" description="Disordered" evidence="9">
    <location>
        <begin position="151"/>
        <end position="176"/>
    </location>
</feature>
<sequence>MPQTFLHTPLGTLTLSEEDGAIVALDWGQGRDREETPLLRRAADQLQDYLDGLRTGFDLPLNPMGSPFRRRVWQALQDIPHGATRSYAELARDLGTASRAIGGANGANPIPVIIPCHRVIGAGGTIGGYSGGEGISTKRWLLALERRTRRANPDSPDLLDEPNLPERRAFGASEAP</sequence>
<comment type="function">
    <text evidence="8">Involved in the cellular defense against the biological effects of O6-methylguanine (O6-MeG) and O4-methylthymine (O4-MeT) in DNA. Repairs the methylated nucleobase in DNA by stoichiometrically transferring the methyl group to a cysteine residue in the enzyme. This is a suicide reaction: the enzyme is irreversibly inactivated.</text>
</comment>
<dbReference type="Gene3D" id="1.10.10.10">
    <property type="entry name" value="Winged helix-like DNA-binding domain superfamily/Winged helix DNA-binding domain"/>
    <property type="match status" value="1"/>
</dbReference>
<dbReference type="Pfam" id="PF01035">
    <property type="entry name" value="DNA_binding_1"/>
    <property type="match status" value="1"/>
</dbReference>
<proteinExistence type="inferred from homology"/>
<evidence type="ECO:0000256" key="2">
    <source>
        <dbReference type="ARBA" id="ARBA00022490"/>
    </source>
</evidence>